<evidence type="ECO:0000259" key="3">
    <source>
        <dbReference type="Pfam" id="PF07338"/>
    </source>
</evidence>
<protein>
    <recommendedName>
        <fullName evidence="3">YdgH/BhsA/McbA-like domain-containing protein</fullName>
    </recommendedName>
</protein>
<evidence type="ECO:0000313" key="4">
    <source>
        <dbReference type="EMBL" id="EFE24568.1"/>
    </source>
</evidence>
<keyword evidence="1 2" id="KW-0732">Signal</keyword>
<organism evidence="4 5">
    <name type="scientific">Edwardsiella tarda ATCC 23685</name>
    <dbReference type="NCBI Taxonomy" id="500638"/>
    <lineage>
        <taxon>Bacteria</taxon>
        <taxon>Pseudomonadati</taxon>
        <taxon>Pseudomonadota</taxon>
        <taxon>Gammaproteobacteria</taxon>
        <taxon>Enterobacterales</taxon>
        <taxon>Hafniaceae</taxon>
        <taxon>Edwardsiella</taxon>
    </lineage>
</organism>
<dbReference type="HOGENOM" id="CLU_158602_1_2_6"/>
<gene>
    <name evidence="4" type="ORF">EDWATA_00286</name>
</gene>
<dbReference type="Pfam" id="PF07338">
    <property type="entry name" value="YdgH_BhsA-like"/>
    <property type="match status" value="1"/>
</dbReference>
<accession>D4F0Q8</accession>
<feature type="chain" id="PRO_5003057349" description="YdgH/BhsA/McbA-like domain-containing protein" evidence="2">
    <location>
        <begin position="28"/>
        <end position="100"/>
    </location>
</feature>
<dbReference type="AlphaFoldDB" id="D4F0Q8"/>
<dbReference type="InterPro" id="IPR025543">
    <property type="entry name" value="Dodecin-like"/>
</dbReference>
<feature type="domain" description="YdgH/BhsA/McbA-like" evidence="3">
    <location>
        <begin position="47"/>
        <end position="100"/>
    </location>
</feature>
<dbReference type="Gene3D" id="3.30.1660.10">
    <property type="entry name" value="Flavin-binding protein dodecin"/>
    <property type="match status" value="1"/>
</dbReference>
<comment type="caution">
    <text evidence="4">The sequence shown here is derived from an EMBL/GenBank/DDBJ whole genome shotgun (WGS) entry which is preliminary data.</text>
</comment>
<name>D4F0Q8_EDWTA</name>
<dbReference type="SUPFAM" id="SSF159871">
    <property type="entry name" value="YdgH-like"/>
    <property type="match status" value="1"/>
</dbReference>
<dbReference type="Proteomes" id="UP000003692">
    <property type="component" value="Unassembled WGS sequence"/>
</dbReference>
<feature type="signal peptide" evidence="2">
    <location>
        <begin position="1"/>
        <end position="27"/>
    </location>
</feature>
<dbReference type="EMBL" id="ADGK01000012">
    <property type="protein sequence ID" value="EFE24568.1"/>
    <property type="molecule type" value="Genomic_DNA"/>
</dbReference>
<dbReference type="PANTHER" id="PTHR34156:SF5">
    <property type="entry name" value="OUTER MEMBRANE PROTEIN"/>
    <property type="match status" value="1"/>
</dbReference>
<dbReference type="InterPro" id="IPR036275">
    <property type="entry name" value="YdgH-like_sf"/>
</dbReference>
<dbReference type="InterPro" id="IPR051096">
    <property type="entry name" value="BhsA/McbA_stress_biofilm_assoc"/>
</dbReference>
<evidence type="ECO:0000256" key="2">
    <source>
        <dbReference type="SAM" id="SignalP"/>
    </source>
</evidence>
<sequence>MPKQRSNTMKIKMAIATLCTLSVLSFAGVAADTAQVKEINTAQANHLQPIGVISVAGLDGTEADIGQQLATKARLQGASAFHIIEERIDGSYHATALIYR</sequence>
<dbReference type="PANTHER" id="PTHR34156">
    <property type="entry name" value="OUTER MEMBRANE PROTEIN-RELATED-RELATED"/>
    <property type="match status" value="1"/>
</dbReference>
<evidence type="ECO:0000313" key="5">
    <source>
        <dbReference type="Proteomes" id="UP000003692"/>
    </source>
</evidence>
<reference evidence="4 5" key="1">
    <citation type="submission" date="2010-02" db="EMBL/GenBank/DDBJ databases">
        <authorList>
            <person name="Weinstock G."/>
            <person name="Sodergren E."/>
            <person name="Clifton S."/>
            <person name="Fulton L."/>
            <person name="Fulton B."/>
            <person name="Courtney L."/>
            <person name="Fronick C."/>
            <person name="Harrison M."/>
            <person name="Strong C."/>
            <person name="Farmer C."/>
            <person name="Delahaunty K."/>
            <person name="Markovic C."/>
            <person name="Hall O."/>
            <person name="Minx P."/>
            <person name="Tomlinson C."/>
            <person name="Mitreva M."/>
            <person name="Nelson J."/>
            <person name="Hou S."/>
            <person name="Wollam A."/>
            <person name="Pepin K.H."/>
            <person name="Johnson M."/>
            <person name="Bhonagiri V."/>
            <person name="Zhang X."/>
            <person name="Suruliraj S."/>
            <person name="Warren W."/>
            <person name="Chinwalla A."/>
            <person name="Mardis E.R."/>
            <person name="Wilson R.K."/>
        </authorList>
    </citation>
    <scope>NUCLEOTIDE SEQUENCE [LARGE SCALE GENOMIC DNA]</scope>
    <source>
        <strain evidence="4 5">ATCC 23685</strain>
    </source>
</reference>
<evidence type="ECO:0000256" key="1">
    <source>
        <dbReference type="ARBA" id="ARBA00022729"/>
    </source>
</evidence>
<proteinExistence type="predicted"/>
<dbReference type="InterPro" id="IPR010854">
    <property type="entry name" value="YdgH/BhsA/McbA-like_dom"/>
</dbReference>